<evidence type="ECO:0000256" key="2">
    <source>
        <dbReference type="ARBA" id="ARBA00022692"/>
    </source>
</evidence>
<dbReference type="PROSITE" id="PS51257">
    <property type="entry name" value="PROKAR_LIPOPROTEIN"/>
    <property type="match status" value="1"/>
</dbReference>
<dbReference type="Pfam" id="PF04228">
    <property type="entry name" value="Zn_peptidase"/>
    <property type="match status" value="1"/>
</dbReference>
<evidence type="ECO:0000313" key="7">
    <source>
        <dbReference type="Proteomes" id="UP001500190"/>
    </source>
</evidence>
<proteinExistence type="predicted"/>
<dbReference type="Proteomes" id="UP001500190">
    <property type="component" value="Unassembled WGS sequence"/>
</dbReference>
<evidence type="ECO:0000313" key="6">
    <source>
        <dbReference type="EMBL" id="GAA1610532.1"/>
    </source>
</evidence>
<name>A0ABN2EM17_9ACTN</name>
<keyword evidence="2" id="KW-0812">Transmembrane</keyword>
<organism evidence="6 7">
    <name type="scientific">Kribbella karoonensis</name>
    <dbReference type="NCBI Taxonomy" id="324851"/>
    <lineage>
        <taxon>Bacteria</taxon>
        <taxon>Bacillati</taxon>
        <taxon>Actinomycetota</taxon>
        <taxon>Actinomycetes</taxon>
        <taxon>Propionibacteriales</taxon>
        <taxon>Kribbellaceae</taxon>
        <taxon>Kribbella</taxon>
    </lineage>
</organism>
<feature type="signal peptide" evidence="5">
    <location>
        <begin position="1"/>
        <end position="21"/>
    </location>
</feature>
<evidence type="ECO:0000256" key="3">
    <source>
        <dbReference type="ARBA" id="ARBA00022989"/>
    </source>
</evidence>
<comment type="caution">
    <text evidence="6">The sequence shown here is derived from an EMBL/GenBank/DDBJ whole genome shotgun (WGS) entry which is preliminary data.</text>
</comment>
<dbReference type="EMBL" id="BAAAND010000012">
    <property type="protein sequence ID" value="GAA1610532.1"/>
    <property type="molecule type" value="Genomic_DNA"/>
</dbReference>
<keyword evidence="5" id="KW-0732">Signal</keyword>
<accession>A0ABN2EM17</accession>
<reference evidence="6 7" key="1">
    <citation type="journal article" date="2019" name="Int. J. Syst. Evol. Microbiol.">
        <title>The Global Catalogue of Microorganisms (GCM) 10K type strain sequencing project: providing services to taxonomists for standard genome sequencing and annotation.</title>
        <authorList>
            <consortium name="The Broad Institute Genomics Platform"/>
            <consortium name="The Broad Institute Genome Sequencing Center for Infectious Disease"/>
            <person name="Wu L."/>
            <person name="Ma J."/>
        </authorList>
    </citation>
    <scope>NUCLEOTIDE SEQUENCE [LARGE SCALE GENOMIC DNA]</scope>
    <source>
        <strain evidence="6 7">JCM 14304</strain>
    </source>
</reference>
<evidence type="ECO:0008006" key="8">
    <source>
        <dbReference type="Google" id="ProtNLM"/>
    </source>
</evidence>
<keyword evidence="4" id="KW-0472">Membrane</keyword>
<sequence>MRHTAILLVALLLAGCAQQQAAPTPSQSPSPSPVGSPTTAYVPLPDPSLMGNSLYKAGQVDAVRCTTPTARLATKQAIIRYATAFVRCLDRAWAPVLQRVHFSFSPVVAVYSAPTGSKSGCGVMESKVAALYCDETRSIYFNWPRYIVKEAQDQEGGRASVQYLMAHEYGHHVQQLTGLTSGYAQKYWAAEPDAQRGEQDRHEMQAHCFAAAFFGANRETLRLKGERLAQFGHPGYTPSGSADHFLDWLKRGFAVRGPRDCNTWTKPAAASNLS</sequence>
<feature type="chain" id="PRO_5046418877" description="Metalloprotease" evidence="5">
    <location>
        <begin position="22"/>
        <end position="274"/>
    </location>
</feature>
<comment type="subcellular location">
    <subcellularLocation>
        <location evidence="1">Membrane</location>
        <topology evidence="1">Single-pass membrane protein</topology>
    </subcellularLocation>
</comment>
<protein>
    <recommendedName>
        <fullName evidence="8">Metalloprotease</fullName>
    </recommendedName>
</protein>
<keyword evidence="3" id="KW-1133">Transmembrane helix</keyword>
<dbReference type="InterPro" id="IPR007343">
    <property type="entry name" value="Uncharacterised_pept_Zn_put"/>
</dbReference>
<dbReference type="PANTHER" id="PTHR30168:SF0">
    <property type="entry name" value="INNER MEMBRANE PROTEIN"/>
    <property type="match status" value="1"/>
</dbReference>
<evidence type="ECO:0000256" key="4">
    <source>
        <dbReference type="ARBA" id="ARBA00023136"/>
    </source>
</evidence>
<evidence type="ECO:0000256" key="5">
    <source>
        <dbReference type="SAM" id="SignalP"/>
    </source>
</evidence>
<evidence type="ECO:0000256" key="1">
    <source>
        <dbReference type="ARBA" id="ARBA00004167"/>
    </source>
</evidence>
<dbReference type="PANTHER" id="PTHR30168">
    <property type="entry name" value="PUTATIVE MEMBRANE PROTEIN YPFJ"/>
    <property type="match status" value="1"/>
</dbReference>
<keyword evidence="7" id="KW-1185">Reference proteome</keyword>
<gene>
    <name evidence="6" type="ORF">GCM10009742_71520</name>
</gene>